<gene>
    <name evidence="2" type="ORF">SAMN04489732_120102</name>
</gene>
<dbReference type="Proteomes" id="UP000198582">
    <property type="component" value="Unassembled WGS sequence"/>
</dbReference>
<protein>
    <submittedName>
        <fullName evidence="2">Uncharacterized protein</fullName>
    </submittedName>
</protein>
<sequence>MDTARLWLCALLILAPPGAYTVGVIIYTAKRRARTRRGRPTVADIATRIAADNQEQTARTLQRDETEPPLPSGWHWPDRERE</sequence>
<name>A0A1H8YJX0_9PSEU</name>
<evidence type="ECO:0000313" key="3">
    <source>
        <dbReference type="Proteomes" id="UP000198582"/>
    </source>
</evidence>
<keyword evidence="3" id="KW-1185">Reference proteome</keyword>
<proteinExistence type="predicted"/>
<evidence type="ECO:0000256" key="1">
    <source>
        <dbReference type="SAM" id="MobiDB-lite"/>
    </source>
</evidence>
<accession>A0A1H8YJX0</accession>
<feature type="region of interest" description="Disordered" evidence="1">
    <location>
        <begin position="49"/>
        <end position="82"/>
    </location>
</feature>
<reference evidence="2 3" key="1">
    <citation type="submission" date="2016-10" db="EMBL/GenBank/DDBJ databases">
        <authorList>
            <person name="de Groot N.N."/>
        </authorList>
    </citation>
    <scope>NUCLEOTIDE SEQUENCE [LARGE SCALE GENOMIC DNA]</scope>
    <source>
        <strain evidence="2 3">DSM 44993</strain>
    </source>
</reference>
<dbReference type="AlphaFoldDB" id="A0A1H8YJX0"/>
<dbReference type="EMBL" id="FOEF01000020">
    <property type="protein sequence ID" value="SEP52439.1"/>
    <property type="molecule type" value="Genomic_DNA"/>
</dbReference>
<organism evidence="2 3">
    <name type="scientific">Amycolatopsis saalfeldensis</name>
    <dbReference type="NCBI Taxonomy" id="394193"/>
    <lineage>
        <taxon>Bacteria</taxon>
        <taxon>Bacillati</taxon>
        <taxon>Actinomycetota</taxon>
        <taxon>Actinomycetes</taxon>
        <taxon>Pseudonocardiales</taxon>
        <taxon>Pseudonocardiaceae</taxon>
        <taxon>Amycolatopsis</taxon>
    </lineage>
</organism>
<evidence type="ECO:0000313" key="2">
    <source>
        <dbReference type="EMBL" id="SEP52439.1"/>
    </source>
</evidence>